<name>A0A914XLX8_9BILA</name>
<evidence type="ECO:0000313" key="3">
    <source>
        <dbReference type="WBParaSite" id="PSAMB.scaffold943size38323.g9825.t1"/>
    </source>
</evidence>
<evidence type="ECO:0000313" key="2">
    <source>
        <dbReference type="Proteomes" id="UP000887566"/>
    </source>
</evidence>
<dbReference type="GO" id="GO:0045494">
    <property type="term" value="P:photoreceptor cell maintenance"/>
    <property type="evidence" value="ECO:0007669"/>
    <property type="project" value="TreeGrafter"/>
</dbReference>
<dbReference type="PANTHER" id="PTHR34932:SF1">
    <property type="entry name" value="TRPL TRANSLOCATION DEFECT PROTEIN 14"/>
    <property type="match status" value="1"/>
</dbReference>
<dbReference type="Pfam" id="PF13521">
    <property type="entry name" value="AAA_28"/>
    <property type="match status" value="1"/>
</dbReference>
<protein>
    <submittedName>
        <fullName evidence="3">NadR/Ttd14 AAA domain-containing protein</fullName>
    </submittedName>
</protein>
<reference evidence="3" key="1">
    <citation type="submission" date="2022-11" db="UniProtKB">
        <authorList>
            <consortium name="WormBaseParasite"/>
        </authorList>
    </citation>
    <scope>IDENTIFICATION</scope>
</reference>
<sequence>MRRNKFGKYYCKIALTGGPCAGKTTSLGKIAVDMVKVHPDWQVFRVAEAATLLSNGGVFRKDLSGDQLLEWQEGILLTILRLEDVYERIAMAEQKRNTLLICDRGGLDAKVYAETEHWSKILLRNSLSENELLYRYDAVLHLRSAPEIYYTKVTNTQRRESFHEAKVMDEKYVDVWKNHFRYNSIDNGNGGFDQKIDECVQIISQLINEIREK</sequence>
<proteinExistence type="predicted"/>
<dbReference type="InterPro" id="IPR027417">
    <property type="entry name" value="P-loop_NTPase"/>
</dbReference>
<feature type="domain" description="NadR/Ttd14 AAA" evidence="1">
    <location>
        <begin position="12"/>
        <end position="183"/>
    </location>
</feature>
<dbReference type="Gene3D" id="3.40.50.300">
    <property type="entry name" value="P-loop containing nucleotide triphosphate hydrolases"/>
    <property type="match status" value="1"/>
</dbReference>
<dbReference type="InterPro" id="IPR053227">
    <property type="entry name" value="TRPL-trafficking_regulator"/>
</dbReference>
<dbReference type="GO" id="GO:0070300">
    <property type="term" value="F:phosphatidic acid binding"/>
    <property type="evidence" value="ECO:0007669"/>
    <property type="project" value="TreeGrafter"/>
</dbReference>
<dbReference type="GO" id="GO:0035091">
    <property type="term" value="F:phosphatidylinositol binding"/>
    <property type="evidence" value="ECO:0007669"/>
    <property type="project" value="TreeGrafter"/>
</dbReference>
<dbReference type="AlphaFoldDB" id="A0A914XLX8"/>
<dbReference type="GO" id="GO:0005525">
    <property type="term" value="F:GTP binding"/>
    <property type="evidence" value="ECO:0007669"/>
    <property type="project" value="TreeGrafter"/>
</dbReference>
<dbReference type="PANTHER" id="PTHR34932">
    <property type="entry name" value="TRPL TRANSLOCATION DEFECT PROTEIN 14"/>
    <property type="match status" value="1"/>
</dbReference>
<organism evidence="2 3">
    <name type="scientific">Plectus sambesii</name>
    <dbReference type="NCBI Taxonomy" id="2011161"/>
    <lineage>
        <taxon>Eukaryota</taxon>
        <taxon>Metazoa</taxon>
        <taxon>Ecdysozoa</taxon>
        <taxon>Nematoda</taxon>
        <taxon>Chromadorea</taxon>
        <taxon>Plectida</taxon>
        <taxon>Plectina</taxon>
        <taxon>Plectoidea</taxon>
        <taxon>Plectidae</taxon>
        <taxon>Plectus</taxon>
    </lineage>
</organism>
<dbReference type="WBParaSite" id="PSAMB.scaffold943size38323.g9825.t1">
    <property type="protein sequence ID" value="PSAMB.scaffold943size38323.g9825.t1"/>
    <property type="gene ID" value="PSAMB.scaffold943size38323.g9825"/>
</dbReference>
<dbReference type="Proteomes" id="UP000887566">
    <property type="component" value="Unplaced"/>
</dbReference>
<keyword evidence="2" id="KW-1185">Reference proteome</keyword>
<dbReference type="SUPFAM" id="SSF52540">
    <property type="entry name" value="P-loop containing nucleoside triphosphate hydrolases"/>
    <property type="match status" value="1"/>
</dbReference>
<accession>A0A914XLX8</accession>
<evidence type="ECO:0000259" key="1">
    <source>
        <dbReference type="Pfam" id="PF13521"/>
    </source>
</evidence>
<dbReference type="InterPro" id="IPR038727">
    <property type="entry name" value="NadR/Ttd14_AAA_dom"/>
</dbReference>